<accession>A0A1F7J5Q8</accession>
<dbReference type="Proteomes" id="UP000178558">
    <property type="component" value="Unassembled WGS sequence"/>
</dbReference>
<protein>
    <recommendedName>
        <fullName evidence="5">Sortase</fullName>
    </recommendedName>
</protein>
<evidence type="ECO:0000313" key="3">
    <source>
        <dbReference type="EMBL" id="OGK50939.1"/>
    </source>
</evidence>
<dbReference type="SUPFAM" id="SSF63817">
    <property type="entry name" value="Sortase"/>
    <property type="match status" value="1"/>
</dbReference>
<organism evidence="3 4">
    <name type="scientific">Candidatus Roizmanbacteria bacterium RIFCSPLOWO2_01_FULL_40_42</name>
    <dbReference type="NCBI Taxonomy" id="1802066"/>
    <lineage>
        <taxon>Bacteria</taxon>
        <taxon>Candidatus Roizmaniibacteriota</taxon>
    </lineage>
</organism>
<sequence length="217" mass="23953">MAKRKLAKVKKIKRVKNTSPTPQILKNLVKSQSKLLLLIGAFLIFTSAFYLFNKTIDQILVEKISGINSCVNNRLSPTNLLIPSQEVSAEIEDSNLIGNVWQISKEKVSHLQSSAVPGQSGNIIMYGHNTKNNFLNLQFLKEGDAIILKTKDNKQYSYVITSTKTVFSTDVQSLKATDEEVLTLYTCVGFGDTMRLVIRAVPAKSALVKSAGKSCRG</sequence>
<dbReference type="AlphaFoldDB" id="A0A1F7J5Q8"/>
<dbReference type="GO" id="GO:0016787">
    <property type="term" value="F:hydrolase activity"/>
    <property type="evidence" value="ECO:0007669"/>
    <property type="project" value="UniProtKB-KW"/>
</dbReference>
<dbReference type="InterPro" id="IPR023365">
    <property type="entry name" value="Sortase_dom-sf"/>
</dbReference>
<dbReference type="EMBL" id="MGAQ01000010">
    <property type="protein sequence ID" value="OGK50939.1"/>
    <property type="molecule type" value="Genomic_DNA"/>
</dbReference>
<dbReference type="Gene3D" id="2.40.260.10">
    <property type="entry name" value="Sortase"/>
    <property type="match status" value="1"/>
</dbReference>
<keyword evidence="2" id="KW-1133">Transmembrane helix</keyword>
<keyword evidence="1" id="KW-0378">Hydrolase</keyword>
<evidence type="ECO:0000313" key="4">
    <source>
        <dbReference type="Proteomes" id="UP000178558"/>
    </source>
</evidence>
<dbReference type="NCBIfam" id="TIGR01076">
    <property type="entry name" value="sortase_fam"/>
    <property type="match status" value="1"/>
</dbReference>
<reference evidence="3 4" key="1">
    <citation type="journal article" date="2016" name="Nat. Commun.">
        <title>Thousands of microbial genomes shed light on interconnected biogeochemical processes in an aquifer system.</title>
        <authorList>
            <person name="Anantharaman K."/>
            <person name="Brown C.T."/>
            <person name="Hug L.A."/>
            <person name="Sharon I."/>
            <person name="Castelle C.J."/>
            <person name="Probst A.J."/>
            <person name="Thomas B.C."/>
            <person name="Singh A."/>
            <person name="Wilkins M.J."/>
            <person name="Karaoz U."/>
            <person name="Brodie E.L."/>
            <person name="Williams K.H."/>
            <person name="Hubbard S.S."/>
            <person name="Banfield J.F."/>
        </authorList>
    </citation>
    <scope>NUCLEOTIDE SEQUENCE [LARGE SCALE GENOMIC DNA]</scope>
</reference>
<keyword evidence="2" id="KW-0812">Transmembrane</keyword>
<evidence type="ECO:0000256" key="2">
    <source>
        <dbReference type="SAM" id="Phobius"/>
    </source>
</evidence>
<dbReference type="InterPro" id="IPR005754">
    <property type="entry name" value="Sortase"/>
</dbReference>
<proteinExistence type="predicted"/>
<evidence type="ECO:0000256" key="1">
    <source>
        <dbReference type="ARBA" id="ARBA00022801"/>
    </source>
</evidence>
<gene>
    <name evidence="3" type="ORF">A3B50_01540</name>
</gene>
<evidence type="ECO:0008006" key="5">
    <source>
        <dbReference type="Google" id="ProtNLM"/>
    </source>
</evidence>
<dbReference type="Pfam" id="PF04203">
    <property type="entry name" value="Sortase"/>
    <property type="match status" value="1"/>
</dbReference>
<name>A0A1F7J5Q8_9BACT</name>
<feature type="transmembrane region" description="Helical" evidence="2">
    <location>
        <begin position="35"/>
        <end position="52"/>
    </location>
</feature>
<comment type="caution">
    <text evidence="3">The sequence shown here is derived from an EMBL/GenBank/DDBJ whole genome shotgun (WGS) entry which is preliminary data.</text>
</comment>
<keyword evidence="2" id="KW-0472">Membrane</keyword>